<feature type="region of interest" description="Disordered" evidence="1">
    <location>
        <begin position="151"/>
        <end position="179"/>
    </location>
</feature>
<name>A0ABD2X009_9HYME</name>
<evidence type="ECO:0000256" key="1">
    <source>
        <dbReference type="SAM" id="MobiDB-lite"/>
    </source>
</evidence>
<accession>A0ABD2X009</accession>
<feature type="compositionally biased region" description="Low complexity" evidence="1">
    <location>
        <begin position="157"/>
        <end position="173"/>
    </location>
</feature>
<dbReference type="AlphaFoldDB" id="A0ABD2X009"/>
<sequence>MFIAPPRVKPPPRKKTRPASFSFDSDCTISDSSTIIANSTPKHRSKKPKVLNEEDSLLSQSQTEVQLELALLNQSSDDIKISIETLSKFLNDTHGLKDISKIVASMNCDVSLLDASLFAAKNLVRDLKLKNRIHRLRNKLANLNSSRAEEALDERLNSSPPNSQPTTTQPLLQCHSNTR</sequence>
<dbReference type="EMBL" id="JBJJXI010000059">
    <property type="protein sequence ID" value="KAL3398500.1"/>
    <property type="molecule type" value="Genomic_DNA"/>
</dbReference>
<evidence type="ECO:0000313" key="3">
    <source>
        <dbReference type="Proteomes" id="UP001627154"/>
    </source>
</evidence>
<proteinExistence type="predicted"/>
<protein>
    <submittedName>
        <fullName evidence="2">Uncharacterized protein</fullName>
    </submittedName>
</protein>
<organism evidence="2 3">
    <name type="scientific">Trichogramma kaykai</name>
    <dbReference type="NCBI Taxonomy" id="54128"/>
    <lineage>
        <taxon>Eukaryota</taxon>
        <taxon>Metazoa</taxon>
        <taxon>Ecdysozoa</taxon>
        <taxon>Arthropoda</taxon>
        <taxon>Hexapoda</taxon>
        <taxon>Insecta</taxon>
        <taxon>Pterygota</taxon>
        <taxon>Neoptera</taxon>
        <taxon>Endopterygota</taxon>
        <taxon>Hymenoptera</taxon>
        <taxon>Apocrita</taxon>
        <taxon>Proctotrupomorpha</taxon>
        <taxon>Chalcidoidea</taxon>
        <taxon>Trichogrammatidae</taxon>
        <taxon>Trichogramma</taxon>
    </lineage>
</organism>
<comment type="caution">
    <text evidence="2">The sequence shown here is derived from an EMBL/GenBank/DDBJ whole genome shotgun (WGS) entry which is preliminary data.</text>
</comment>
<feature type="region of interest" description="Disordered" evidence="1">
    <location>
        <begin position="1"/>
        <end position="23"/>
    </location>
</feature>
<gene>
    <name evidence="2" type="ORF">TKK_007654</name>
</gene>
<keyword evidence="3" id="KW-1185">Reference proteome</keyword>
<evidence type="ECO:0000313" key="2">
    <source>
        <dbReference type="EMBL" id="KAL3398500.1"/>
    </source>
</evidence>
<dbReference type="Proteomes" id="UP001627154">
    <property type="component" value="Unassembled WGS sequence"/>
</dbReference>
<reference evidence="2 3" key="1">
    <citation type="journal article" date="2024" name="bioRxiv">
        <title>A reference genome for Trichogramma kaykai: A tiny desert-dwelling parasitoid wasp with competing sex-ratio distorters.</title>
        <authorList>
            <person name="Culotta J."/>
            <person name="Lindsey A.R."/>
        </authorList>
    </citation>
    <scope>NUCLEOTIDE SEQUENCE [LARGE SCALE GENOMIC DNA]</scope>
    <source>
        <strain evidence="2 3">KSX58</strain>
    </source>
</reference>